<proteinExistence type="predicted"/>
<evidence type="ECO:0000256" key="1">
    <source>
        <dbReference type="SAM" id="MobiDB-lite"/>
    </source>
</evidence>
<accession>A0A4Y7T3G6</accession>
<feature type="compositionally biased region" description="Basic and acidic residues" evidence="1">
    <location>
        <begin position="101"/>
        <end position="113"/>
    </location>
</feature>
<comment type="caution">
    <text evidence="2">The sequence shown here is derived from an EMBL/GenBank/DDBJ whole genome shotgun (WGS) entry which is preliminary data.</text>
</comment>
<dbReference type="AlphaFoldDB" id="A0A4Y7T3G6"/>
<evidence type="ECO:0000313" key="2">
    <source>
        <dbReference type="EMBL" id="TEB28675.1"/>
    </source>
</evidence>
<evidence type="ECO:0000313" key="3">
    <source>
        <dbReference type="Proteomes" id="UP000298030"/>
    </source>
</evidence>
<reference evidence="2 3" key="1">
    <citation type="journal article" date="2019" name="Nat. Ecol. Evol.">
        <title>Megaphylogeny resolves global patterns of mushroom evolution.</title>
        <authorList>
            <person name="Varga T."/>
            <person name="Krizsan K."/>
            <person name="Foldi C."/>
            <person name="Dima B."/>
            <person name="Sanchez-Garcia M."/>
            <person name="Sanchez-Ramirez S."/>
            <person name="Szollosi G.J."/>
            <person name="Szarkandi J.G."/>
            <person name="Papp V."/>
            <person name="Albert L."/>
            <person name="Andreopoulos W."/>
            <person name="Angelini C."/>
            <person name="Antonin V."/>
            <person name="Barry K.W."/>
            <person name="Bougher N.L."/>
            <person name="Buchanan P."/>
            <person name="Buyck B."/>
            <person name="Bense V."/>
            <person name="Catcheside P."/>
            <person name="Chovatia M."/>
            <person name="Cooper J."/>
            <person name="Damon W."/>
            <person name="Desjardin D."/>
            <person name="Finy P."/>
            <person name="Geml J."/>
            <person name="Haridas S."/>
            <person name="Hughes K."/>
            <person name="Justo A."/>
            <person name="Karasinski D."/>
            <person name="Kautmanova I."/>
            <person name="Kiss B."/>
            <person name="Kocsube S."/>
            <person name="Kotiranta H."/>
            <person name="LaButti K.M."/>
            <person name="Lechner B.E."/>
            <person name="Liimatainen K."/>
            <person name="Lipzen A."/>
            <person name="Lukacs Z."/>
            <person name="Mihaltcheva S."/>
            <person name="Morgado L.N."/>
            <person name="Niskanen T."/>
            <person name="Noordeloos M.E."/>
            <person name="Ohm R.A."/>
            <person name="Ortiz-Santana B."/>
            <person name="Ovrebo C."/>
            <person name="Racz N."/>
            <person name="Riley R."/>
            <person name="Savchenko A."/>
            <person name="Shiryaev A."/>
            <person name="Soop K."/>
            <person name="Spirin V."/>
            <person name="Szebenyi C."/>
            <person name="Tomsovsky M."/>
            <person name="Tulloss R.E."/>
            <person name="Uehling J."/>
            <person name="Grigoriev I.V."/>
            <person name="Vagvolgyi C."/>
            <person name="Papp T."/>
            <person name="Martin F.M."/>
            <person name="Miettinen O."/>
            <person name="Hibbett D.S."/>
            <person name="Nagy L.G."/>
        </authorList>
    </citation>
    <scope>NUCLEOTIDE SEQUENCE [LARGE SCALE GENOMIC DNA]</scope>
    <source>
        <strain evidence="2 3">FP101781</strain>
    </source>
</reference>
<dbReference type="EMBL" id="QPFP01000031">
    <property type="protein sequence ID" value="TEB28675.1"/>
    <property type="molecule type" value="Genomic_DNA"/>
</dbReference>
<dbReference type="Proteomes" id="UP000298030">
    <property type="component" value="Unassembled WGS sequence"/>
</dbReference>
<sequence>MLLNAASTLCRDYGLIDNDMLSVYRHLFRGHRSTLSGIYDHEDIMSIGHEGLATVVTSSKPGLRDWSGEFYPGCGTTFRESPEVGTMVIPHLPELLSKKASNADRERDSEARRPARSSKSSPNPEVFKRVVQVIRKFEYARRLAEMDPKNKYNQSAFEEAMKNVDEVWGQYNQGAFDEQTNELLDLFVAMWYWDADLPGRTIHRPGSPSSNHFQFTGTTSTIPVQTAVATPVF</sequence>
<gene>
    <name evidence="2" type="ORF">FA13DRAFT_1711684</name>
</gene>
<organism evidence="2 3">
    <name type="scientific">Coprinellus micaceus</name>
    <name type="common">Glistening ink-cap mushroom</name>
    <name type="synonym">Coprinus micaceus</name>
    <dbReference type="NCBI Taxonomy" id="71717"/>
    <lineage>
        <taxon>Eukaryota</taxon>
        <taxon>Fungi</taxon>
        <taxon>Dikarya</taxon>
        <taxon>Basidiomycota</taxon>
        <taxon>Agaricomycotina</taxon>
        <taxon>Agaricomycetes</taxon>
        <taxon>Agaricomycetidae</taxon>
        <taxon>Agaricales</taxon>
        <taxon>Agaricineae</taxon>
        <taxon>Psathyrellaceae</taxon>
        <taxon>Coprinellus</taxon>
    </lineage>
</organism>
<protein>
    <submittedName>
        <fullName evidence="2">Uncharacterized protein</fullName>
    </submittedName>
</protein>
<name>A0A4Y7T3G6_COPMI</name>
<keyword evidence="3" id="KW-1185">Reference proteome</keyword>
<feature type="region of interest" description="Disordered" evidence="1">
    <location>
        <begin position="99"/>
        <end position="124"/>
    </location>
</feature>